<keyword evidence="2" id="KW-1185">Reference proteome</keyword>
<dbReference type="KEGG" id="bpg:Bathy04g00280"/>
<dbReference type="PANTHER" id="PTHR38666:SF2">
    <property type="entry name" value="FLAGELLAR ASSOCIATED PROTEIN"/>
    <property type="match status" value="1"/>
</dbReference>
<organism evidence="1 2">
    <name type="scientific">Bathycoccus prasinos</name>
    <dbReference type="NCBI Taxonomy" id="41875"/>
    <lineage>
        <taxon>Eukaryota</taxon>
        <taxon>Viridiplantae</taxon>
        <taxon>Chlorophyta</taxon>
        <taxon>Mamiellophyceae</taxon>
        <taxon>Mamiellales</taxon>
        <taxon>Bathycoccaceae</taxon>
        <taxon>Bathycoccus</taxon>
    </lineage>
</organism>
<dbReference type="Pfam" id="PF11539">
    <property type="entry name" value="DUF3228"/>
    <property type="match status" value="1"/>
</dbReference>
<gene>
    <name evidence="1" type="ORF">Bathy04g00280</name>
</gene>
<dbReference type="Gene3D" id="3.30.2310.50">
    <property type="entry name" value="Protein of unknown function (DUF3228), domain 1"/>
    <property type="match status" value="2"/>
</dbReference>
<dbReference type="STRING" id="41875.K8EDZ4"/>
<protein>
    <recommendedName>
        <fullName evidence="3">Flagellar associated protein</fullName>
    </recommendedName>
</protein>
<evidence type="ECO:0000313" key="2">
    <source>
        <dbReference type="Proteomes" id="UP000198341"/>
    </source>
</evidence>
<dbReference type="OrthoDB" id="415460at2759"/>
<evidence type="ECO:0000313" key="1">
    <source>
        <dbReference type="EMBL" id="CCO16312.1"/>
    </source>
</evidence>
<dbReference type="AlphaFoldDB" id="K8EDZ4"/>
<dbReference type="GeneID" id="19016054"/>
<dbReference type="eggNOG" id="ENOG502RXMS">
    <property type="taxonomic scope" value="Eukaryota"/>
</dbReference>
<accession>K8EDZ4</accession>
<reference evidence="1 2" key="1">
    <citation type="submission" date="2011-10" db="EMBL/GenBank/DDBJ databases">
        <authorList>
            <person name="Genoscope - CEA"/>
        </authorList>
    </citation>
    <scope>NUCLEOTIDE SEQUENCE [LARGE SCALE GENOMIC DNA]</scope>
    <source>
        <strain evidence="1 2">RCC 1105</strain>
    </source>
</reference>
<dbReference type="Proteomes" id="UP000198341">
    <property type="component" value="Chromosome 4"/>
</dbReference>
<dbReference type="PANTHER" id="PTHR38666">
    <property type="match status" value="1"/>
</dbReference>
<evidence type="ECO:0008006" key="3">
    <source>
        <dbReference type="Google" id="ProtNLM"/>
    </source>
</evidence>
<dbReference type="RefSeq" id="XP_007513787.1">
    <property type="nucleotide sequence ID" value="XM_007513725.1"/>
</dbReference>
<dbReference type="InterPro" id="IPR021610">
    <property type="entry name" value="DUF3228"/>
</dbReference>
<dbReference type="EMBL" id="FO082275">
    <property type="protein sequence ID" value="CCO16312.1"/>
    <property type="molecule type" value="Genomic_DNA"/>
</dbReference>
<proteinExistence type="predicted"/>
<sequence length="235" mass="26403">MTNASSKSSNTVVDERTLSTDIFFLDDFAIRQWDDPNYSGTIIAHDKIDFVRKIHDYHTSSSSGEHKLVDGYAPFCKHVFVPNFVNAKVATVEITKENEHLLKSGYSARSENELAVLTRWFHVNDIFGDNAEDIKTSKMLDIILYSRDQLVKEREATGKADPNRPLPDAPWGIISIKAQDEPFELPMQPITMMRNALGKSEGGSGVPLEKSKYDASVAYWRNHAPLLKTDTPNGD</sequence>
<name>K8EDZ4_9CHLO</name>